<sequence>MMTANEKANDLVNQYRMILMNEDTDCGNEILCSLIAIKSAKITANEMIKYISESADYDGYKVRYWKDVINELDAL</sequence>
<keyword evidence="2" id="KW-1185">Reference proteome</keyword>
<proteinExistence type="predicted"/>
<dbReference type="EMBL" id="SNQI01000003">
    <property type="protein sequence ID" value="TEW74123.1"/>
    <property type="molecule type" value="Genomic_DNA"/>
</dbReference>
<comment type="caution">
    <text evidence="1">The sequence shown here is derived from an EMBL/GenBank/DDBJ whole genome shotgun (WGS) entry which is preliminary data.</text>
</comment>
<gene>
    <name evidence="1" type="ORF">E2488_11670</name>
</gene>
<evidence type="ECO:0000313" key="1">
    <source>
        <dbReference type="EMBL" id="TEW74123.1"/>
    </source>
</evidence>
<dbReference type="RefSeq" id="WP_134248521.1">
    <property type="nucleotide sequence ID" value="NZ_SNQI01000003.1"/>
</dbReference>
<organism evidence="1 2">
    <name type="scientific">Gramella jeungdoensis</name>
    <dbReference type="NCBI Taxonomy" id="708091"/>
    <lineage>
        <taxon>Bacteria</taxon>
        <taxon>Pseudomonadati</taxon>
        <taxon>Bacteroidota</taxon>
        <taxon>Flavobacteriia</taxon>
        <taxon>Flavobacteriales</taxon>
        <taxon>Flavobacteriaceae</taxon>
        <taxon>Christiangramia</taxon>
    </lineage>
</organism>
<name>A0A4Y8ASF4_9FLAO</name>
<protein>
    <submittedName>
        <fullName evidence="1">Uncharacterized protein</fullName>
    </submittedName>
</protein>
<dbReference type="Proteomes" id="UP000298517">
    <property type="component" value="Unassembled WGS sequence"/>
</dbReference>
<dbReference type="AlphaFoldDB" id="A0A4Y8ASF4"/>
<evidence type="ECO:0000313" key="2">
    <source>
        <dbReference type="Proteomes" id="UP000298517"/>
    </source>
</evidence>
<reference evidence="1 2" key="1">
    <citation type="journal article" date="2011" name="J. Microbiol.">
        <title>Gramella jeungdoensis sp. nov., isolated from a solar saltern in Korea.</title>
        <authorList>
            <person name="Joung Y."/>
            <person name="Kim H."/>
            <person name="Jang T."/>
            <person name="Ahn T.S."/>
            <person name="Joh K."/>
        </authorList>
    </citation>
    <scope>NUCLEOTIDE SEQUENCE [LARGE SCALE GENOMIC DNA]</scope>
    <source>
        <strain evidence="1 2">KCTC 23123</strain>
    </source>
</reference>
<accession>A0A4Y8ASF4</accession>